<dbReference type="GO" id="GO:0005975">
    <property type="term" value="P:carbohydrate metabolic process"/>
    <property type="evidence" value="ECO:0007669"/>
    <property type="project" value="InterPro"/>
</dbReference>
<dbReference type="AlphaFoldDB" id="E1JRW9"/>
<evidence type="ECO:0000256" key="5">
    <source>
        <dbReference type="ARBA" id="ARBA00022676"/>
    </source>
</evidence>
<comment type="catalytic activity">
    <reaction evidence="1 10">
        <text>Transfers a segment of a (1-&gt;4)-alpha-D-glucan to a new position in an acceptor, which may be glucose or a (1-&gt;4)-alpha-D-glucan.</text>
        <dbReference type="EC" id="2.4.1.25"/>
    </reaction>
</comment>
<dbReference type="GO" id="GO:0004134">
    <property type="term" value="F:4-alpha-glucanotransferase activity"/>
    <property type="evidence" value="ECO:0007669"/>
    <property type="project" value="UniProtKB-EC"/>
</dbReference>
<dbReference type="NCBIfam" id="TIGR00217">
    <property type="entry name" value="malQ"/>
    <property type="match status" value="1"/>
</dbReference>
<dbReference type="Pfam" id="PF02446">
    <property type="entry name" value="Glyco_hydro_77"/>
    <property type="match status" value="1"/>
</dbReference>
<keyword evidence="5 10" id="KW-0328">Glycosyltransferase</keyword>
<dbReference type="Proteomes" id="UP000006250">
    <property type="component" value="Unassembled WGS sequence"/>
</dbReference>
<dbReference type="Gene3D" id="3.20.20.80">
    <property type="entry name" value="Glycosidases"/>
    <property type="match status" value="1"/>
</dbReference>
<dbReference type="PANTHER" id="PTHR32438">
    <property type="entry name" value="4-ALPHA-GLUCANOTRANSFERASE DPE1, CHLOROPLASTIC/AMYLOPLASTIC"/>
    <property type="match status" value="1"/>
</dbReference>
<reference evidence="11 12" key="1">
    <citation type="submission" date="2010-08" db="EMBL/GenBank/DDBJ databases">
        <title>The draft genome of Desulfovibrio fructosovorans JJ.</title>
        <authorList>
            <consortium name="US DOE Joint Genome Institute (JGI-PGF)"/>
            <person name="Lucas S."/>
            <person name="Copeland A."/>
            <person name="Lapidus A."/>
            <person name="Cheng J.-F."/>
            <person name="Bruce D."/>
            <person name="Goodwin L."/>
            <person name="Pitluck S."/>
            <person name="Land M.L."/>
            <person name="Hauser L."/>
            <person name="Chang Y.-J."/>
            <person name="Jeffries C."/>
            <person name="Wall J.D."/>
            <person name="Stahl D.A."/>
            <person name="Arkin A.P."/>
            <person name="Dehal P."/>
            <person name="Stolyar S.M."/>
            <person name="Hazen T.C."/>
            <person name="Woyke T.J."/>
        </authorList>
    </citation>
    <scope>NUCLEOTIDE SEQUENCE [LARGE SCALE GENOMIC DNA]</scope>
    <source>
        <strain evidence="11 12">JJ</strain>
    </source>
</reference>
<proteinExistence type="inferred from homology"/>
<gene>
    <name evidence="11" type="ORF">DesfrDRAFT_0368</name>
</gene>
<dbReference type="PANTHER" id="PTHR32438:SF5">
    <property type="entry name" value="4-ALPHA-GLUCANOTRANSFERASE DPE1, CHLOROPLASTIC_AMYLOPLASTIC"/>
    <property type="match status" value="1"/>
</dbReference>
<sequence>MQRRASGVLMHITSLPSRFGIGDFGPGARRFARFLAKAAQSYWQILPLNPTSTYIGNSPYSSDSAFAINPLLVSPERMAADGWLTEADIEGGYAQHRPNVADYEGAESYKDGLMRRAFAENRERLAADAGFAVFCHDADHWLDDYALFRAIKRERDGQGWAEWPVELRDRRAEALSAVRERQAEEIEYLRFVQYLAFSQWRALRRHLLENDIQVIGDMPIYVTQDSADVWANPGLFKLGADKRPLFVAGVPPDYFSKTGQRWGNPVYDWPAHERTAFDWWMHRMRHNLDVYDIIRLDHFRGFEAYWEIPAGEATAVRGTWVKAPGMELFKAMLRRFPSLPLIAEDLGVITAEVRELMAAFGFPGMKILQFAFGPGIAANRDAPHNYERNCVAYTGTHDNNTTLGWARGGEAGPEGLRALFAYLGREIAPEQTSWELIRLVMGSAAATAVTPMQDLLNLGEGARMNMPSVAKGNWGWRATEDQFEDGLAARLRAMTEIFGRNH</sequence>
<dbReference type="NCBIfam" id="NF011080">
    <property type="entry name" value="PRK14508.1-3"/>
    <property type="match status" value="1"/>
</dbReference>
<dbReference type="OrthoDB" id="9761577at2"/>
<evidence type="ECO:0000313" key="11">
    <source>
        <dbReference type="EMBL" id="EFL52738.1"/>
    </source>
</evidence>
<evidence type="ECO:0000256" key="3">
    <source>
        <dbReference type="ARBA" id="ARBA00012560"/>
    </source>
</evidence>
<evidence type="ECO:0000256" key="1">
    <source>
        <dbReference type="ARBA" id="ARBA00000439"/>
    </source>
</evidence>
<evidence type="ECO:0000256" key="4">
    <source>
        <dbReference type="ARBA" id="ARBA00020295"/>
    </source>
</evidence>
<evidence type="ECO:0000256" key="7">
    <source>
        <dbReference type="ARBA" id="ARBA00023277"/>
    </source>
</evidence>
<keyword evidence="7 10" id="KW-0119">Carbohydrate metabolism</keyword>
<organism evidence="11 12">
    <name type="scientific">Solidesulfovibrio fructosivorans JJ]</name>
    <dbReference type="NCBI Taxonomy" id="596151"/>
    <lineage>
        <taxon>Bacteria</taxon>
        <taxon>Pseudomonadati</taxon>
        <taxon>Thermodesulfobacteriota</taxon>
        <taxon>Desulfovibrionia</taxon>
        <taxon>Desulfovibrionales</taxon>
        <taxon>Desulfovibrionaceae</taxon>
        <taxon>Solidesulfovibrio</taxon>
    </lineage>
</organism>
<keyword evidence="12" id="KW-1185">Reference proteome</keyword>
<accession>E1JRW9</accession>
<evidence type="ECO:0000256" key="9">
    <source>
        <dbReference type="ARBA" id="ARBA00031501"/>
    </source>
</evidence>
<evidence type="ECO:0000256" key="10">
    <source>
        <dbReference type="RuleBase" id="RU361207"/>
    </source>
</evidence>
<name>E1JRW9_SOLFR</name>
<evidence type="ECO:0000256" key="2">
    <source>
        <dbReference type="ARBA" id="ARBA00005684"/>
    </source>
</evidence>
<dbReference type="EMBL" id="AECZ01000002">
    <property type="protein sequence ID" value="EFL52738.1"/>
    <property type="molecule type" value="Genomic_DNA"/>
</dbReference>
<dbReference type="InterPro" id="IPR003385">
    <property type="entry name" value="Glyco_hydro_77"/>
</dbReference>
<evidence type="ECO:0000313" key="12">
    <source>
        <dbReference type="Proteomes" id="UP000006250"/>
    </source>
</evidence>
<dbReference type="RefSeq" id="WP_005990553.1">
    <property type="nucleotide sequence ID" value="NZ_AECZ01000002.1"/>
</dbReference>
<dbReference type="EC" id="2.4.1.25" evidence="3 10"/>
<evidence type="ECO:0000256" key="8">
    <source>
        <dbReference type="ARBA" id="ARBA00031423"/>
    </source>
</evidence>
<dbReference type="InterPro" id="IPR017853">
    <property type="entry name" value="GH"/>
</dbReference>
<keyword evidence="6 10" id="KW-0808">Transferase</keyword>
<comment type="caution">
    <text evidence="11">The sequence shown here is derived from an EMBL/GenBank/DDBJ whole genome shotgun (WGS) entry which is preliminary data.</text>
</comment>
<protein>
    <recommendedName>
        <fullName evidence="4 10">4-alpha-glucanotransferase</fullName>
        <ecNumber evidence="3 10">2.4.1.25</ecNumber>
    </recommendedName>
    <alternativeName>
        <fullName evidence="8 10">Amylomaltase</fullName>
    </alternativeName>
    <alternativeName>
        <fullName evidence="9 10">Disproportionating enzyme</fullName>
    </alternativeName>
</protein>
<dbReference type="eggNOG" id="COG1640">
    <property type="taxonomic scope" value="Bacteria"/>
</dbReference>
<dbReference type="STRING" id="596151.DesfrDRAFT_0368"/>
<comment type="similarity">
    <text evidence="2 10">Belongs to the disproportionating enzyme family.</text>
</comment>
<dbReference type="SUPFAM" id="SSF51445">
    <property type="entry name" value="(Trans)glycosidases"/>
    <property type="match status" value="1"/>
</dbReference>
<evidence type="ECO:0000256" key="6">
    <source>
        <dbReference type="ARBA" id="ARBA00022679"/>
    </source>
</evidence>